<dbReference type="EMBL" id="BAAAGS010000009">
    <property type="protein sequence ID" value="GAA0520675.1"/>
    <property type="molecule type" value="Genomic_DNA"/>
</dbReference>
<sequence length="221" mass="24492">MRLLEKVDRFNAAHPWDHNAHYHAWILRQLPARFSRALDVGCGSGDLARLLARRADEVLAVDQDPSIVEHARSLSSHRTNIDVVAADITEVELPGDHDVITCVATLHHLPFTATLRRFRRALAPGGTLVVLGVYREQTAGDRLLSAAAAPTNLVVGWLKTRARRRRGETGRPASMTASTKPASMTFTEITAQARAVLPGAVLRRHLFWRYSLVYRAPSVAR</sequence>
<evidence type="ECO:0000259" key="4">
    <source>
        <dbReference type="SMART" id="SM00650"/>
    </source>
</evidence>
<dbReference type="RefSeq" id="WP_009946890.1">
    <property type="nucleotide sequence ID" value="NZ_BAAAGS010000009.1"/>
</dbReference>
<dbReference type="InterPro" id="IPR029063">
    <property type="entry name" value="SAM-dependent_MTases_sf"/>
</dbReference>
<evidence type="ECO:0000313" key="5">
    <source>
        <dbReference type="EMBL" id="GAA0520675.1"/>
    </source>
</evidence>
<dbReference type="SUPFAM" id="SSF53335">
    <property type="entry name" value="S-adenosyl-L-methionine-dependent methyltransferases"/>
    <property type="match status" value="1"/>
</dbReference>
<feature type="domain" description="Ribosomal RNA adenine methylase transferase N-terminal" evidence="4">
    <location>
        <begin position="22"/>
        <end position="167"/>
    </location>
</feature>
<comment type="caution">
    <text evidence="5">The sequence shown here is derived from an EMBL/GenBank/DDBJ whole genome shotgun (WGS) entry which is preliminary data.</text>
</comment>
<dbReference type="SMART" id="SM00650">
    <property type="entry name" value="rADc"/>
    <property type="match status" value="1"/>
</dbReference>
<dbReference type="GO" id="GO:0008168">
    <property type="term" value="F:methyltransferase activity"/>
    <property type="evidence" value="ECO:0007669"/>
    <property type="project" value="UniProtKB-KW"/>
</dbReference>
<keyword evidence="1 5" id="KW-0489">Methyltransferase</keyword>
<dbReference type="Proteomes" id="UP001500729">
    <property type="component" value="Unassembled WGS sequence"/>
</dbReference>
<keyword evidence="6" id="KW-1185">Reference proteome</keyword>
<evidence type="ECO:0000256" key="3">
    <source>
        <dbReference type="ARBA" id="ARBA00022691"/>
    </source>
</evidence>
<dbReference type="CDD" id="cd02440">
    <property type="entry name" value="AdoMet_MTases"/>
    <property type="match status" value="1"/>
</dbReference>
<dbReference type="PANTHER" id="PTHR43464">
    <property type="entry name" value="METHYLTRANSFERASE"/>
    <property type="match status" value="1"/>
</dbReference>
<gene>
    <name evidence="5" type="ORF">GCM10009533_19770</name>
</gene>
<name>A0ABP3MHR5_SACER</name>
<dbReference type="GO" id="GO:0032259">
    <property type="term" value="P:methylation"/>
    <property type="evidence" value="ECO:0007669"/>
    <property type="project" value="UniProtKB-KW"/>
</dbReference>
<reference evidence="6" key="1">
    <citation type="journal article" date="2019" name="Int. J. Syst. Evol. Microbiol.">
        <title>The Global Catalogue of Microorganisms (GCM) 10K type strain sequencing project: providing services to taxonomists for standard genome sequencing and annotation.</title>
        <authorList>
            <consortium name="The Broad Institute Genomics Platform"/>
            <consortium name="The Broad Institute Genome Sequencing Center for Infectious Disease"/>
            <person name="Wu L."/>
            <person name="Ma J."/>
        </authorList>
    </citation>
    <scope>NUCLEOTIDE SEQUENCE [LARGE SCALE GENOMIC DNA]</scope>
    <source>
        <strain evidence="6">JCM 10303</strain>
    </source>
</reference>
<dbReference type="InterPro" id="IPR020598">
    <property type="entry name" value="rRNA_Ade_methylase_Trfase_N"/>
</dbReference>
<keyword evidence="2" id="KW-0808">Transferase</keyword>
<proteinExistence type="predicted"/>
<dbReference type="Pfam" id="PF13649">
    <property type="entry name" value="Methyltransf_25"/>
    <property type="match status" value="1"/>
</dbReference>
<accession>A0ABP3MHR5</accession>
<dbReference type="PANTHER" id="PTHR43464:SF19">
    <property type="entry name" value="UBIQUINONE BIOSYNTHESIS O-METHYLTRANSFERASE, MITOCHONDRIAL"/>
    <property type="match status" value="1"/>
</dbReference>
<dbReference type="Gene3D" id="3.40.50.150">
    <property type="entry name" value="Vaccinia Virus protein VP39"/>
    <property type="match status" value="1"/>
</dbReference>
<evidence type="ECO:0000256" key="2">
    <source>
        <dbReference type="ARBA" id="ARBA00022679"/>
    </source>
</evidence>
<dbReference type="InterPro" id="IPR041698">
    <property type="entry name" value="Methyltransf_25"/>
</dbReference>
<keyword evidence="3" id="KW-0949">S-adenosyl-L-methionine</keyword>
<organism evidence="5 6">
    <name type="scientific">Saccharopolyspora erythraea</name>
    <name type="common">Streptomyces erythraeus</name>
    <dbReference type="NCBI Taxonomy" id="1836"/>
    <lineage>
        <taxon>Bacteria</taxon>
        <taxon>Bacillati</taxon>
        <taxon>Actinomycetota</taxon>
        <taxon>Actinomycetes</taxon>
        <taxon>Pseudonocardiales</taxon>
        <taxon>Pseudonocardiaceae</taxon>
        <taxon>Saccharopolyspora</taxon>
    </lineage>
</organism>
<evidence type="ECO:0000313" key="6">
    <source>
        <dbReference type="Proteomes" id="UP001500729"/>
    </source>
</evidence>
<protein>
    <submittedName>
        <fullName evidence="5">Class I SAM-dependent methyltransferase</fullName>
    </submittedName>
</protein>
<evidence type="ECO:0000256" key="1">
    <source>
        <dbReference type="ARBA" id="ARBA00022603"/>
    </source>
</evidence>